<dbReference type="GO" id="GO:0003735">
    <property type="term" value="F:structural constituent of ribosome"/>
    <property type="evidence" value="ECO:0007669"/>
    <property type="project" value="InterPro"/>
</dbReference>
<dbReference type="Gene3D" id="1.10.8.50">
    <property type="match status" value="1"/>
</dbReference>
<sequence>MLKKADINLTKRTSELTKDEVEYVVTIIHNPHRYKISDLLLNRLKDVKDVKYSQVLAKGLDNKL</sequence>
<evidence type="ECO:0000256" key="2">
    <source>
        <dbReference type="ARBA" id="ARBA00022980"/>
    </source>
</evidence>
<keyword evidence="5" id="KW-1185">Reference proteome</keyword>
<dbReference type="Pfam" id="PF00416">
    <property type="entry name" value="Ribosomal_S13"/>
    <property type="match status" value="1"/>
</dbReference>
<dbReference type="InterPro" id="IPR001892">
    <property type="entry name" value="Ribosomal_uS13"/>
</dbReference>
<dbReference type="GO" id="GO:1990904">
    <property type="term" value="C:ribonucleoprotein complex"/>
    <property type="evidence" value="ECO:0007669"/>
    <property type="project" value="UniProtKB-KW"/>
</dbReference>
<dbReference type="Proteomes" id="UP000052978">
    <property type="component" value="Unassembled WGS sequence"/>
</dbReference>
<evidence type="ECO:0000256" key="3">
    <source>
        <dbReference type="ARBA" id="ARBA00023274"/>
    </source>
</evidence>
<comment type="similarity">
    <text evidence="1">Belongs to the universal ribosomal protein uS13 family.</text>
</comment>
<keyword evidence="2 4" id="KW-0689">Ribosomal protein</keyword>
<dbReference type="GO" id="GO:0005840">
    <property type="term" value="C:ribosome"/>
    <property type="evidence" value="ECO:0007669"/>
    <property type="project" value="UniProtKB-KW"/>
</dbReference>
<reference evidence="4 5" key="1">
    <citation type="journal article" date="2013" name="Nat. Commun.">
        <title>Genome analysis reveals insights into physiology and longevity of the Brandt's bat Myotis brandtii.</title>
        <authorList>
            <person name="Seim I."/>
            <person name="Fang X."/>
            <person name="Xiong Z."/>
            <person name="Lobanov A.V."/>
            <person name="Huang Z."/>
            <person name="Ma S."/>
            <person name="Feng Y."/>
            <person name="Turanov A.A."/>
            <person name="Zhu Y."/>
            <person name="Lenz T.L."/>
            <person name="Gerashchenko M.V."/>
            <person name="Fan D."/>
            <person name="Hee Yim S."/>
            <person name="Yao X."/>
            <person name="Jordan D."/>
            <person name="Xiong Y."/>
            <person name="Ma Y."/>
            <person name="Lyapunov A.N."/>
            <person name="Chen G."/>
            <person name="Kulakova O.I."/>
            <person name="Sun Y."/>
            <person name="Lee S.G."/>
            <person name="Bronson R.T."/>
            <person name="Moskalev A.A."/>
            <person name="Sunyaev S.R."/>
            <person name="Zhang G."/>
            <person name="Krogh A."/>
            <person name="Wang J."/>
            <person name="Gladyshev V.N."/>
        </authorList>
    </citation>
    <scope>NUCLEOTIDE SEQUENCE [LARGE SCALE GENOMIC DNA]</scope>
</reference>
<proteinExistence type="inferred from homology"/>
<evidence type="ECO:0000313" key="5">
    <source>
        <dbReference type="Proteomes" id="UP000052978"/>
    </source>
</evidence>
<dbReference type="AlphaFoldDB" id="S7MJA1"/>
<dbReference type="GO" id="GO:0003723">
    <property type="term" value="F:RNA binding"/>
    <property type="evidence" value="ECO:0007669"/>
    <property type="project" value="InterPro"/>
</dbReference>
<evidence type="ECO:0000256" key="1">
    <source>
        <dbReference type="ARBA" id="ARBA00008080"/>
    </source>
</evidence>
<protein>
    <submittedName>
        <fullName evidence="4">40S ribosomal protein S18</fullName>
    </submittedName>
</protein>
<gene>
    <name evidence="4" type="ORF">D623_10011030</name>
</gene>
<accession>S7MJA1</accession>
<dbReference type="GO" id="GO:0006412">
    <property type="term" value="P:translation"/>
    <property type="evidence" value="ECO:0007669"/>
    <property type="project" value="InterPro"/>
</dbReference>
<evidence type="ECO:0000313" key="4">
    <source>
        <dbReference type="EMBL" id="EPQ04364.1"/>
    </source>
</evidence>
<keyword evidence="3" id="KW-0687">Ribonucleoprotein</keyword>
<dbReference type="EMBL" id="KE161530">
    <property type="protein sequence ID" value="EPQ04364.1"/>
    <property type="molecule type" value="Genomic_DNA"/>
</dbReference>
<organism evidence="4 5">
    <name type="scientific">Myotis brandtii</name>
    <name type="common">Brandt's bat</name>
    <dbReference type="NCBI Taxonomy" id="109478"/>
    <lineage>
        <taxon>Eukaryota</taxon>
        <taxon>Metazoa</taxon>
        <taxon>Chordata</taxon>
        <taxon>Craniata</taxon>
        <taxon>Vertebrata</taxon>
        <taxon>Euteleostomi</taxon>
        <taxon>Mammalia</taxon>
        <taxon>Eutheria</taxon>
        <taxon>Laurasiatheria</taxon>
        <taxon>Chiroptera</taxon>
        <taxon>Yangochiroptera</taxon>
        <taxon>Vespertilionidae</taxon>
        <taxon>Myotis</taxon>
    </lineage>
</organism>
<name>S7MJA1_MYOBR</name>